<dbReference type="CDD" id="cd00033">
    <property type="entry name" value="CCP"/>
    <property type="match status" value="4"/>
</dbReference>
<evidence type="ECO:0000256" key="3">
    <source>
        <dbReference type="ARBA" id="ARBA00022588"/>
    </source>
</evidence>
<evidence type="ECO:0000256" key="12">
    <source>
        <dbReference type="PROSITE-ProRule" id="PRU00302"/>
    </source>
</evidence>
<name>A0A2K5QSX7_CEBIM</name>
<keyword evidence="3" id="KW-0399">Innate immunity</keyword>
<dbReference type="SMART" id="SM00032">
    <property type="entry name" value="CCP"/>
    <property type="match status" value="4"/>
</dbReference>
<evidence type="ECO:0000256" key="10">
    <source>
        <dbReference type="ARBA" id="ARBA00023180"/>
    </source>
</evidence>
<dbReference type="Gene3D" id="2.10.70.10">
    <property type="entry name" value="Complement Module, domain 1"/>
    <property type="match status" value="4"/>
</dbReference>
<dbReference type="GO" id="GO:2000563">
    <property type="term" value="P:positive regulation of CD4-positive, alpha-beta T cell proliferation"/>
    <property type="evidence" value="ECO:0007669"/>
    <property type="project" value="Ensembl"/>
</dbReference>
<comment type="similarity">
    <text evidence="2">Belongs to the receptors of complement activation (RCA) family.</text>
</comment>
<dbReference type="InterPro" id="IPR000436">
    <property type="entry name" value="Sushi_SCR_CCP_dom"/>
</dbReference>
<dbReference type="GO" id="GO:0045916">
    <property type="term" value="P:negative regulation of complement activation"/>
    <property type="evidence" value="ECO:0007669"/>
    <property type="project" value="Ensembl"/>
</dbReference>
<feature type="chain" id="PRO_5014386546" evidence="14">
    <location>
        <begin position="33"/>
        <end position="547"/>
    </location>
</feature>
<protein>
    <submittedName>
        <fullName evidence="16">CD55 molecule (Cromer blood group)</fullName>
    </submittedName>
</protein>
<evidence type="ECO:0000256" key="7">
    <source>
        <dbReference type="ARBA" id="ARBA00022875"/>
    </source>
</evidence>
<keyword evidence="17" id="KW-1185">Reference proteome</keyword>
<keyword evidence="9" id="KW-1015">Disulfide bond</keyword>
<feature type="region of interest" description="Disordered" evidence="13">
    <location>
        <begin position="487"/>
        <end position="518"/>
    </location>
</feature>
<feature type="domain" description="Sushi" evidence="15">
    <location>
        <begin position="221"/>
        <end position="283"/>
    </location>
</feature>
<keyword evidence="5" id="KW-0677">Repeat</keyword>
<evidence type="ECO:0000256" key="14">
    <source>
        <dbReference type="SAM" id="SignalP"/>
    </source>
</evidence>
<dbReference type="GO" id="GO:0045087">
    <property type="term" value="P:innate immune response"/>
    <property type="evidence" value="ECO:0007669"/>
    <property type="project" value="UniProtKB-KW"/>
</dbReference>
<evidence type="ECO:0000256" key="2">
    <source>
        <dbReference type="ARBA" id="ARBA00010908"/>
    </source>
</evidence>
<dbReference type="GO" id="GO:0009986">
    <property type="term" value="C:cell surface"/>
    <property type="evidence" value="ECO:0007669"/>
    <property type="project" value="Ensembl"/>
</dbReference>
<dbReference type="Ensembl" id="ENSCCAT00000036469.1">
    <property type="protein sequence ID" value="ENSCCAP00000018991.1"/>
    <property type="gene ID" value="ENSCCAG00000027329.1"/>
</dbReference>
<dbReference type="AlphaFoldDB" id="A0A2K5QSX7"/>
<gene>
    <name evidence="16" type="primary">CD55</name>
</gene>
<dbReference type="GO" id="GO:1903659">
    <property type="term" value="P:regulation of complement-dependent cytotoxicity"/>
    <property type="evidence" value="ECO:0007669"/>
    <property type="project" value="Ensembl"/>
</dbReference>
<feature type="compositionally biased region" description="Low complexity" evidence="13">
    <location>
        <begin position="304"/>
        <end position="325"/>
    </location>
</feature>
<dbReference type="PROSITE" id="PS50923">
    <property type="entry name" value="SUSHI"/>
    <property type="match status" value="4"/>
</dbReference>
<keyword evidence="8" id="KW-0472">Membrane</keyword>
<evidence type="ECO:0000256" key="4">
    <source>
        <dbReference type="ARBA" id="ARBA00022659"/>
    </source>
</evidence>
<evidence type="ECO:0000256" key="6">
    <source>
        <dbReference type="ARBA" id="ARBA00022859"/>
    </source>
</evidence>
<dbReference type="GO" id="GO:0007204">
    <property type="term" value="P:positive regulation of cytosolic calcium ion concentration"/>
    <property type="evidence" value="ECO:0007669"/>
    <property type="project" value="Ensembl"/>
</dbReference>
<feature type="region of interest" description="Disordered" evidence="13">
    <location>
        <begin position="285"/>
        <end position="329"/>
    </location>
</feature>
<reference evidence="16" key="1">
    <citation type="submission" date="2025-08" db="UniProtKB">
        <authorList>
            <consortium name="Ensembl"/>
        </authorList>
    </citation>
    <scope>IDENTIFICATION</scope>
</reference>
<dbReference type="Pfam" id="PF00084">
    <property type="entry name" value="Sushi"/>
    <property type="match status" value="4"/>
</dbReference>
<dbReference type="GO" id="GO:0045121">
    <property type="term" value="C:membrane raft"/>
    <property type="evidence" value="ECO:0007669"/>
    <property type="project" value="Ensembl"/>
</dbReference>
<evidence type="ECO:0000256" key="5">
    <source>
        <dbReference type="ARBA" id="ARBA00022737"/>
    </source>
</evidence>
<feature type="compositionally biased region" description="Low complexity" evidence="13">
    <location>
        <begin position="509"/>
        <end position="518"/>
    </location>
</feature>
<evidence type="ECO:0000256" key="9">
    <source>
        <dbReference type="ARBA" id="ARBA00023157"/>
    </source>
</evidence>
<keyword evidence="14" id="KW-0732">Signal</keyword>
<feature type="domain" description="Sushi" evidence="15">
    <location>
        <begin position="32"/>
        <end position="92"/>
    </location>
</feature>
<keyword evidence="7" id="KW-0180">Complement pathway</keyword>
<organism evidence="16 17">
    <name type="scientific">Cebus imitator</name>
    <name type="common">Panamanian white-faced capuchin</name>
    <name type="synonym">Cebus capucinus imitator</name>
    <dbReference type="NCBI Taxonomy" id="2715852"/>
    <lineage>
        <taxon>Eukaryota</taxon>
        <taxon>Metazoa</taxon>
        <taxon>Chordata</taxon>
        <taxon>Craniata</taxon>
        <taxon>Vertebrata</taxon>
        <taxon>Euteleostomi</taxon>
        <taxon>Mammalia</taxon>
        <taxon>Eutheria</taxon>
        <taxon>Euarchontoglires</taxon>
        <taxon>Primates</taxon>
        <taxon>Haplorrhini</taxon>
        <taxon>Platyrrhini</taxon>
        <taxon>Cebidae</taxon>
        <taxon>Cebinae</taxon>
        <taxon>Cebus</taxon>
    </lineage>
</organism>
<dbReference type="GO" id="GO:0005886">
    <property type="term" value="C:plasma membrane"/>
    <property type="evidence" value="ECO:0007669"/>
    <property type="project" value="Ensembl"/>
</dbReference>
<comment type="caution">
    <text evidence="12">Lacks conserved residue(s) required for the propagation of feature annotation.</text>
</comment>
<dbReference type="PANTHER" id="PTHR19325">
    <property type="entry name" value="COMPLEMENT COMPONENT-RELATED SUSHI DOMAIN-CONTAINING"/>
    <property type="match status" value="1"/>
</dbReference>
<comment type="subcellular location">
    <subcellularLocation>
        <location evidence="1">Membrane</location>
    </subcellularLocation>
</comment>
<evidence type="ECO:0000313" key="17">
    <source>
        <dbReference type="Proteomes" id="UP000233040"/>
    </source>
</evidence>
<dbReference type="GO" id="GO:0002726">
    <property type="term" value="P:positive regulation of T cell cytokine production"/>
    <property type="evidence" value="ECO:0007669"/>
    <property type="project" value="Ensembl"/>
</dbReference>
<keyword evidence="10" id="KW-0325">Glycoprotein</keyword>
<feature type="signal peptide" evidence="14">
    <location>
        <begin position="1"/>
        <end position="32"/>
    </location>
</feature>
<evidence type="ECO:0000256" key="13">
    <source>
        <dbReference type="SAM" id="MobiDB-lite"/>
    </source>
</evidence>
<dbReference type="Proteomes" id="UP000233040">
    <property type="component" value="Unassembled WGS sequence"/>
</dbReference>
<evidence type="ECO:0000259" key="15">
    <source>
        <dbReference type="PROSITE" id="PS50923"/>
    </source>
</evidence>
<dbReference type="SUPFAM" id="SSF57535">
    <property type="entry name" value="Complement control module/SCR domain"/>
    <property type="match status" value="4"/>
</dbReference>
<dbReference type="GO" id="GO:0031664">
    <property type="term" value="P:regulation of lipopolysaccharide-mediated signaling pathway"/>
    <property type="evidence" value="ECO:0007669"/>
    <property type="project" value="Ensembl"/>
</dbReference>
<dbReference type="InterPro" id="IPR035976">
    <property type="entry name" value="Sushi/SCR/CCP_sf"/>
</dbReference>
<evidence type="ECO:0000256" key="11">
    <source>
        <dbReference type="ARBA" id="ARBA00045541"/>
    </source>
</evidence>
<evidence type="ECO:0000256" key="1">
    <source>
        <dbReference type="ARBA" id="ARBA00004370"/>
    </source>
</evidence>
<dbReference type="FunFam" id="2.10.70.10:FF:000055">
    <property type="entry name" value="Complement decay-accelerating factor, GPI-anchored"/>
    <property type="match status" value="1"/>
</dbReference>
<keyword evidence="6" id="KW-0391">Immunity</keyword>
<dbReference type="GO" id="GO:0008289">
    <property type="term" value="F:lipid binding"/>
    <property type="evidence" value="ECO:0007669"/>
    <property type="project" value="Ensembl"/>
</dbReference>
<evidence type="ECO:0000313" key="16">
    <source>
        <dbReference type="Ensembl" id="ENSCCAP00000018991.1"/>
    </source>
</evidence>
<feature type="compositionally biased region" description="Polar residues" evidence="13">
    <location>
        <begin position="487"/>
        <end position="503"/>
    </location>
</feature>
<accession>A0A2K5QSX7</accession>
<feature type="compositionally biased region" description="Polar residues" evidence="13">
    <location>
        <begin position="285"/>
        <end position="303"/>
    </location>
</feature>
<reference evidence="16" key="2">
    <citation type="submission" date="2025-09" db="UniProtKB">
        <authorList>
            <consortium name="Ensembl"/>
        </authorList>
    </citation>
    <scope>IDENTIFICATION</scope>
</reference>
<dbReference type="PANTHER" id="PTHR19325:SF317">
    <property type="entry name" value="COMPLEMENT DECAY-ACCELERATING FACTOR"/>
    <property type="match status" value="1"/>
</dbReference>
<proteinExistence type="inferred from homology"/>
<keyword evidence="4 12" id="KW-0768">Sushi</keyword>
<dbReference type="GeneTree" id="ENSGT00940000162307"/>
<dbReference type="GO" id="GO:0001618">
    <property type="term" value="F:virus receptor activity"/>
    <property type="evidence" value="ECO:0007669"/>
    <property type="project" value="Ensembl"/>
</dbReference>
<feature type="domain" description="Sushi" evidence="15">
    <location>
        <begin position="159"/>
        <end position="220"/>
    </location>
</feature>
<feature type="region of interest" description="Disordered" evidence="13">
    <location>
        <begin position="388"/>
        <end position="407"/>
    </location>
</feature>
<comment type="function">
    <text evidence="11">This protein recognizes C4b and C3b fragments that condense with cell-surface hydroxyl or amino groups when nascent C4b and C3b are locally generated during C4 and c3 activation. Interaction of daf with cell-associated C4b and C3b polypeptides interferes with their ability to catalyze the conversion of C2 and factor B to enzymatically active C2a and Bb and thereby prevents the formation of C4b2a and C3bBb, the amplification convertases of the complement cascade. Inhibits complement activation by destabilizing and preventing the formation of C3 and C5 convertases, which prevents complement damage.</text>
</comment>
<dbReference type="GO" id="GO:0006958">
    <property type="term" value="P:complement activation, classical pathway"/>
    <property type="evidence" value="ECO:0007669"/>
    <property type="project" value="UniProtKB-KW"/>
</dbReference>
<feature type="domain" description="Sushi" evidence="15">
    <location>
        <begin position="94"/>
        <end position="158"/>
    </location>
</feature>
<evidence type="ECO:0000256" key="8">
    <source>
        <dbReference type="ARBA" id="ARBA00023136"/>
    </source>
</evidence>
<dbReference type="STRING" id="9516.ENSCCAP00000018991"/>
<dbReference type="InterPro" id="IPR050350">
    <property type="entry name" value="Compl-Cell_Adhes-Reg"/>
</dbReference>
<sequence length="547" mass="58178">MTVAQPSAPAALRLLGGLPGLLLLLCLPGVRGDCGLPPEVPNAQPVLGGLTSFPQGATVTYECNETYAKIPGSKDSVICGQDDQWTDIEEFCNRSCSAPPRLSFAALRPPYVSQNYFPVGTVIEYDCRPGYRRVPFLPRNVTCLQNLTWSTAPEFCKKQSCRNPGELLNGHIDIPDGILFGASITFSCNPGYKLYGETTSLCLVSGNSVQWSDPLPECREIYCPTPPRIDNGIIEGERDHYVHTQSVTYLCNRGFTMIGHNSIYCTVNGEEGEWSGPPPVCKGKSVTSMAPPTVQKSTTVNVPTTKASSTSQKTSKTTTANTQGTETPSVLQKHTTVNVSTIRTPPTQKLTTVNVSATVATPALQKPTTINVPATGFSSVSQKRTTVNVPATGVPPIPQKPSRANDSATKAPAAAQTSLISKTLSTRTPPAAHNPIMTNASAMQTTLTDQRLTTAKAPFTQSLPATQKSSNVYSPVSNGLKSTQRFSSAHITATQSTSVSRTTKPSHETTPSKGSGTSSGTIMLLSGHICFTLTVLLVTPVTTGWLT</sequence>